<dbReference type="EMBL" id="JANBOI010000506">
    <property type="protein sequence ID" value="KAJ1730082.1"/>
    <property type="molecule type" value="Genomic_DNA"/>
</dbReference>
<evidence type="ECO:0000313" key="2">
    <source>
        <dbReference type="Proteomes" id="UP001143981"/>
    </source>
</evidence>
<keyword evidence="2" id="KW-1185">Reference proteome</keyword>
<reference evidence="1" key="1">
    <citation type="submission" date="2022-07" db="EMBL/GenBank/DDBJ databases">
        <title>Phylogenomic reconstructions and comparative analyses of Kickxellomycotina fungi.</title>
        <authorList>
            <person name="Reynolds N.K."/>
            <person name="Stajich J.E."/>
            <person name="Barry K."/>
            <person name="Grigoriev I.V."/>
            <person name="Crous P."/>
            <person name="Smith M.E."/>
        </authorList>
    </citation>
    <scope>NUCLEOTIDE SEQUENCE</scope>
    <source>
        <strain evidence="1">BCRC 34381</strain>
    </source>
</reference>
<protein>
    <submittedName>
        <fullName evidence="1">Uncharacterized protein</fullName>
    </submittedName>
</protein>
<accession>A0A9W7YCL1</accession>
<name>A0A9W7YCL1_9FUNG</name>
<sequence length="86" mass="9302">MPVMSDTQIEWESSKLGAMVGLCSIFVASVVGSKMLGLGARANAISSIATGAATGYMWHGHTRQAYQMKRHRLLEECSTRGVVPKF</sequence>
<dbReference type="AlphaFoldDB" id="A0A9W7YCL1"/>
<organism evidence="1 2">
    <name type="scientific">Coemansia biformis</name>
    <dbReference type="NCBI Taxonomy" id="1286918"/>
    <lineage>
        <taxon>Eukaryota</taxon>
        <taxon>Fungi</taxon>
        <taxon>Fungi incertae sedis</taxon>
        <taxon>Zoopagomycota</taxon>
        <taxon>Kickxellomycotina</taxon>
        <taxon>Kickxellomycetes</taxon>
        <taxon>Kickxellales</taxon>
        <taxon>Kickxellaceae</taxon>
        <taxon>Coemansia</taxon>
    </lineage>
</organism>
<gene>
    <name evidence="1" type="ORF">LPJ61_003211</name>
</gene>
<proteinExistence type="predicted"/>
<dbReference type="OrthoDB" id="5512214at2759"/>
<evidence type="ECO:0000313" key="1">
    <source>
        <dbReference type="EMBL" id="KAJ1730082.1"/>
    </source>
</evidence>
<dbReference type="Proteomes" id="UP001143981">
    <property type="component" value="Unassembled WGS sequence"/>
</dbReference>
<comment type="caution">
    <text evidence="1">The sequence shown here is derived from an EMBL/GenBank/DDBJ whole genome shotgun (WGS) entry which is preliminary data.</text>
</comment>